<name>A0A8H6JE99_9PEZI</name>
<keyword evidence="2" id="KW-1185">Reference proteome</keyword>
<dbReference type="AlphaFoldDB" id="A0A8H6JE99"/>
<dbReference type="Proteomes" id="UP000652219">
    <property type="component" value="Unassembled WGS sequence"/>
</dbReference>
<accession>A0A8H6JE99</accession>
<reference evidence="1 2" key="1">
    <citation type="journal article" date="2020" name="Phytopathology">
        <title>Genome Sequence Resources of Colletotrichum truncatum, C. plurivorum, C. musicola, and C. sojae: Four Species Pathogenic to Soybean (Glycine max).</title>
        <authorList>
            <person name="Rogerio F."/>
            <person name="Boufleur T.R."/>
            <person name="Ciampi-Guillardi M."/>
            <person name="Sukno S.A."/>
            <person name="Thon M.R."/>
            <person name="Massola Junior N.S."/>
            <person name="Baroncelli R."/>
        </authorList>
    </citation>
    <scope>NUCLEOTIDE SEQUENCE [LARGE SCALE GENOMIC DNA]</scope>
    <source>
        <strain evidence="1 2">LFN0009</strain>
    </source>
</reference>
<protein>
    <submittedName>
        <fullName evidence="1">Tat pathway signal sequence</fullName>
    </submittedName>
</protein>
<proteinExistence type="predicted"/>
<evidence type="ECO:0000313" key="2">
    <source>
        <dbReference type="Proteomes" id="UP000652219"/>
    </source>
</evidence>
<dbReference type="EMBL" id="WIGN01000073">
    <property type="protein sequence ID" value="KAF6811540.1"/>
    <property type="molecule type" value="Genomic_DNA"/>
</dbReference>
<organism evidence="1 2">
    <name type="scientific">Colletotrichum sojae</name>
    <dbReference type="NCBI Taxonomy" id="2175907"/>
    <lineage>
        <taxon>Eukaryota</taxon>
        <taxon>Fungi</taxon>
        <taxon>Dikarya</taxon>
        <taxon>Ascomycota</taxon>
        <taxon>Pezizomycotina</taxon>
        <taxon>Sordariomycetes</taxon>
        <taxon>Hypocreomycetidae</taxon>
        <taxon>Glomerellales</taxon>
        <taxon>Glomerellaceae</taxon>
        <taxon>Colletotrichum</taxon>
        <taxon>Colletotrichum orchidearum species complex</taxon>
    </lineage>
</organism>
<comment type="caution">
    <text evidence="1">The sequence shown here is derived from an EMBL/GenBank/DDBJ whole genome shotgun (WGS) entry which is preliminary data.</text>
</comment>
<gene>
    <name evidence="1" type="ORF">CSOJ01_05673</name>
</gene>
<sequence>MSFPMNHKLDHLKYESDEDDSPILRNVPVPTIEKPNVILSFLDHLKNESDPVVWEQYSAKVLPILDDLDPL</sequence>
<evidence type="ECO:0000313" key="1">
    <source>
        <dbReference type="EMBL" id="KAF6811540.1"/>
    </source>
</evidence>